<evidence type="ECO:0000313" key="3">
    <source>
        <dbReference type="Proteomes" id="UP000652761"/>
    </source>
</evidence>
<sequence>RLYLETCAVALDCPSDTDVGVRALLMVANQYQKAHLMAFLSSPSHGRQDRNRVGIAQARSDPIWDWITGSHGSKGSLADPGSASLQNDDLPWALAAPLKPLSKRTKGSYKKKKRNKNKKKKKKKKWKKNKRRRPAAVVGAADLGGKGFFLLSSSWKAENREKGGCELEKHSRSLDRLCCKGDPPGIAPNRAGSSPNRAGSTRDRPTMPDKGSIRRANSKFEV</sequence>
<reference evidence="2" key="1">
    <citation type="submission" date="2017-07" db="EMBL/GenBank/DDBJ databases">
        <title>Taro Niue Genome Assembly and Annotation.</title>
        <authorList>
            <person name="Atibalentja N."/>
            <person name="Keating K."/>
            <person name="Fields C.J."/>
        </authorList>
    </citation>
    <scope>NUCLEOTIDE SEQUENCE</scope>
    <source>
        <strain evidence="2">Niue_2</strain>
        <tissue evidence="2">Leaf</tissue>
    </source>
</reference>
<feature type="non-terminal residue" evidence="2">
    <location>
        <position position="1"/>
    </location>
</feature>
<feature type="compositionally biased region" description="Basic residues" evidence="1">
    <location>
        <begin position="101"/>
        <end position="134"/>
    </location>
</feature>
<comment type="caution">
    <text evidence="2">The sequence shown here is derived from an EMBL/GenBank/DDBJ whole genome shotgun (WGS) entry which is preliminary data.</text>
</comment>
<dbReference type="AlphaFoldDB" id="A0A843VEM5"/>
<gene>
    <name evidence="2" type="ORF">Taro_027726</name>
</gene>
<feature type="region of interest" description="Disordered" evidence="1">
    <location>
        <begin position="101"/>
        <end position="135"/>
    </location>
</feature>
<name>A0A843VEM5_COLES</name>
<proteinExistence type="predicted"/>
<evidence type="ECO:0000313" key="2">
    <source>
        <dbReference type="EMBL" id="MQL95061.1"/>
    </source>
</evidence>
<organism evidence="2 3">
    <name type="scientific">Colocasia esculenta</name>
    <name type="common">Wild taro</name>
    <name type="synonym">Arum esculentum</name>
    <dbReference type="NCBI Taxonomy" id="4460"/>
    <lineage>
        <taxon>Eukaryota</taxon>
        <taxon>Viridiplantae</taxon>
        <taxon>Streptophyta</taxon>
        <taxon>Embryophyta</taxon>
        <taxon>Tracheophyta</taxon>
        <taxon>Spermatophyta</taxon>
        <taxon>Magnoliopsida</taxon>
        <taxon>Liliopsida</taxon>
        <taxon>Araceae</taxon>
        <taxon>Aroideae</taxon>
        <taxon>Colocasieae</taxon>
        <taxon>Colocasia</taxon>
    </lineage>
</organism>
<protein>
    <submittedName>
        <fullName evidence="2">Uncharacterized protein</fullName>
    </submittedName>
</protein>
<dbReference type="EMBL" id="NMUH01001748">
    <property type="protein sequence ID" value="MQL95061.1"/>
    <property type="molecule type" value="Genomic_DNA"/>
</dbReference>
<keyword evidence="3" id="KW-1185">Reference proteome</keyword>
<accession>A0A843VEM5</accession>
<feature type="region of interest" description="Disordered" evidence="1">
    <location>
        <begin position="179"/>
        <end position="222"/>
    </location>
</feature>
<evidence type="ECO:0000256" key="1">
    <source>
        <dbReference type="SAM" id="MobiDB-lite"/>
    </source>
</evidence>
<dbReference type="Proteomes" id="UP000652761">
    <property type="component" value="Unassembled WGS sequence"/>
</dbReference>